<dbReference type="FunFam" id="1.20.120.420:FF:000003">
    <property type="entry name" value="Methylthioribose-1-phosphate isomerase"/>
    <property type="match status" value="1"/>
</dbReference>
<feature type="binding site" evidence="5">
    <location>
        <position position="108"/>
    </location>
    <ligand>
        <name>substrate</name>
    </ligand>
</feature>
<name>A0A193LK62_9GAMM</name>
<dbReference type="EC" id="5.3.1.23" evidence="5"/>
<dbReference type="InterPro" id="IPR000649">
    <property type="entry name" value="IF-2B-related"/>
</dbReference>
<dbReference type="Pfam" id="PF01008">
    <property type="entry name" value="IF-2B"/>
    <property type="match status" value="1"/>
</dbReference>
<dbReference type="SUPFAM" id="SSF100950">
    <property type="entry name" value="NagB/RpiA/CoA transferase-like"/>
    <property type="match status" value="1"/>
</dbReference>
<dbReference type="PANTHER" id="PTHR43475">
    <property type="entry name" value="METHYLTHIORIBOSE-1-PHOSPHATE ISOMERASE"/>
    <property type="match status" value="1"/>
</dbReference>
<dbReference type="HAMAP" id="MF_01678">
    <property type="entry name" value="Salvage_MtnA"/>
    <property type="match status" value="1"/>
</dbReference>
<proteinExistence type="inferred from homology"/>
<dbReference type="FunFam" id="3.40.50.10470:FF:000006">
    <property type="entry name" value="Methylthioribose-1-phosphate isomerase"/>
    <property type="match status" value="1"/>
</dbReference>
<dbReference type="NCBIfam" id="TIGR00524">
    <property type="entry name" value="eIF-2B_rel"/>
    <property type="match status" value="1"/>
</dbReference>
<comment type="similarity">
    <text evidence="5">Belongs to the EIF-2B alpha/beta/delta subunits family. MtnA subfamily.</text>
</comment>
<protein>
    <recommendedName>
        <fullName evidence="5">Methylthioribose-1-phosphate isomerase</fullName>
        <shortName evidence="5">M1Pi</shortName>
        <shortName evidence="5">MTR-1-P isomerase</shortName>
        <ecNumber evidence="5">5.3.1.23</ecNumber>
    </recommendedName>
    <alternativeName>
        <fullName evidence="5">S-methyl-5-thioribose-1-phosphate isomerase</fullName>
    </alternativeName>
</protein>
<dbReference type="Gene3D" id="1.20.120.420">
    <property type="entry name" value="translation initiation factor eif-2b, domain 1"/>
    <property type="match status" value="1"/>
</dbReference>
<feature type="active site" description="Proton donor" evidence="5">
    <location>
        <position position="262"/>
    </location>
</feature>
<keyword evidence="7" id="KW-1185">Reference proteome</keyword>
<dbReference type="UniPathway" id="UPA00904">
    <property type="reaction ID" value="UER00874"/>
</dbReference>
<feature type="binding site" evidence="5">
    <location>
        <begin position="272"/>
        <end position="273"/>
    </location>
    <ligand>
        <name>substrate</name>
    </ligand>
</feature>
<feature type="binding site" evidence="5">
    <location>
        <position position="221"/>
    </location>
    <ligand>
        <name>substrate</name>
    </ligand>
</feature>
<dbReference type="STRING" id="1548547.BA177_02845"/>
<keyword evidence="5" id="KW-0028">Amino-acid biosynthesis</keyword>
<dbReference type="NCBIfam" id="NF004326">
    <property type="entry name" value="PRK05720.1"/>
    <property type="match status" value="1"/>
</dbReference>
<evidence type="ECO:0000313" key="7">
    <source>
        <dbReference type="Proteomes" id="UP000092695"/>
    </source>
</evidence>
<dbReference type="InterPro" id="IPR042529">
    <property type="entry name" value="IF_2B-like_C"/>
</dbReference>
<keyword evidence="1 5" id="KW-0413">Isomerase</keyword>
<dbReference type="NCBIfam" id="TIGR00512">
    <property type="entry name" value="salvage_mtnA"/>
    <property type="match status" value="1"/>
</dbReference>
<evidence type="ECO:0000256" key="5">
    <source>
        <dbReference type="HAMAP-Rule" id="MF_01678"/>
    </source>
</evidence>
<dbReference type="Gene3D" id="3.40.50.10470">
    <property type="entry name" value="Translation initiation factor eif-2b, domain 2"/>
    <property type="match status" value="1"/>
</dbReference>
<evidence type="ECO:0000256" key="2">
    <source>
        <dbReference type="ARBA" id="ARBA00050906"/>
    </source>
</evidence>
<dbReference type="Proteomes" id="UP000092695">
    <property type="component" value="Chromosome"/>
</dbReference>
<dbReference type="GO" id="GO:0046523">
    <property type="term" value="F:S-methyl-5-thioribose-1-phosphate isomerase activity"/>
    <property type="evidence" value="ECO:0007669"/>
    <property type="project" value="UniProtKB-UniRule"/>
</dbReference>
<dbReference type="InterPro" id="IPR005251">
    <property type="entry name" value="IF-M1Pi"/>
</dbReference>
<keyword evidence="5" id="KW-0486">Methionine biosynthesis</keyword>
<feature type="binding site" evidence="5">
    <location>
        <begin position="67"/>
        <end position="69"/>
    </location>
    <ligand>
        <name>substrate</name>
    </ligand>
</feature>
<dbReference type="KEGG" id="woc:BA177_02845"/>
<dbReference type="InterPro" id="IPR011559">
    <property type="entry name" value="Initiation_fac_2B_a/b/d"/>
</dbReference>
<evidence type="ECO:0000256" key="3">
    <source>
        <dbReference type="ARBA" id="ARBA00051169"/>
    </source>
</evidence>
<feature type="site" description="Transition state stabilizer" evidence="5">
    <location>
        <position position="182"/>
    </location>
</feature>
<accession>A0A193LK62</accession>
<gene>
    <name evidence="5" type="primary">mtnA</name>
    <name evidence="6" type="ORF">BA177_02845</name>
</gene>
<dbReference type="RefSeq" id="WP_068618794.1">
    <property type="nucleotide sequence ID" value="NZ_CP016268.1"/>
</dbReference>
<comment type="catalytic activity">
    <reaction evidence="3">
        <text>5-(methylsulfanyl)-alpha-D-ribose 1-phosphate = 5-(methylsulfanyl)-D-ribulose 1-phosphate</text>
        <dbReference type="Rhea" id="RHEA:19989"/>
        <dbReference type="ChEBI" id="CHEBI:58533"/>
        <dbReference type="ChEBI" id="CHEBI:58548"/>
        <dbReference type="EC" id="5.3.1.23"/>
    </reaction>
    <physiologicalReaction direction="left-to-right" evidence="3">
        <dbReference type="Rhea" id="RHEA:19990"/>
    </physiologicalReaction>
</comment>
<organism evidence="6 7">
    <name type="scientific">Woeseia oceani</name>
    <dbReference type="NCBI Taxonomy" id="1548547"/>
    <lineage>
        <taxon>Bacteria</taxon>
        <taxon>Pseudomonadati</taxon>
        <taxon>Pseudomonadota</taxon>
        <taxon>Gammaproteobacteria</taxon>
        <taxon>Woeseiales</taxon>
        <taxon>Woeseiaceae</taxon>
        <taxon>Woeseia</taxon>
    </lineage>
</organism>
<dbReference type="PANTHER" id="PTHR43475:SF1">
    <property type="entry name" value="METHYLTHIORIBOSE-1-PHOSPHATE ISOMERASE"/>
    <property type="match status" value="1"/>
</dbReference>
<evidence type="ECO:0000313" key="6">
    <source>
        <dbReference type="EMBL" id="ANO52945.1"/>
    </source>
</evidence>
<reference evidence="6 7" key="1">
    <citation type="submission" date="2016-06" db="EMBL/GenBank/DDBJ databases">
        <title>Complete genome sequence of a deep-branching marine Gamma Proteobacterium Woeseia oceani type strain XK5.</title>
        <authorList>
            <person name="Mu D."/>
            <person name="Du Z."/>
        </authorList>
    </citation>
    <scope>NUCLEOTIDE SEQUENCE [LARGE SCALE GENOMIC DNA]</scope>
    <source>
        <strain evidence="6 7">XK5</strain>
    </source>
</reference>
<dbReference type="AlphaFoldDB" id="A0A193LK62"/>
<evidence type="ECO:0000256" key="4">
    <source>
        <dbReference type="ARBA" id="ARBA00058145"/>
    </source>
</evidence>
<dbReference type="GO" id="GO:0019509">
    <property type="term" value="P:L-methionine salvage from methylthioadenosine"/>
    <property type="evidence" value="ECO:0007669"/>
    <property type="project" value="UniProtKB-UniRule"/>
</dbReference>
<sequence>MVDHLPGHKGRYILLNRGENFRTIWLHPDDDQTVQIIDQRRLPHEYTVSDLRSYRDGITAIAEMLVRGAPLIGATAAWSLYLAALEARGQRDAAAFIQTAADELAASRPTAVNLRWALDRVMHRLHTAGPDADRVALTRAEAEAICDEDVEISLGIGRHGRALIEEISKRKNGATVNVLTHCNAGSLATINWGTATAPIYLAQQAGIDVHVWVDETRPRNQGSQLTAWELAESGVPHTLIVDNAGGHLMQHGMVDICITGTDRTTRSGDVANKIGTYLKALAAADNNVPFYVALPSTTIDWDISDGVKDIPIEERDSREVSHIWGRSGSELLEVVTVGERTPISNFAFDVTPARLITGLITEHGVCAATEQGLSSLFPEQAKRA</sequence>
<dbReference type="InterPro" id="IPR037171">
    <property type="entry name" value="NagB/RpiA_transferase-like"/>
</dbReference>
<comment type="function">
    <text evidence="4">Catalyzes the interconversion of methylthioribose-1-phosphate (MTR-1-P) into methylthioribulose-1-phosphate (MTRu-1-P). Also catalyzes the interconversion of 5-deoxyribose 1-phosphate and 5-deoxyribulose 1-phosphate. Part of a bifunctional DHAP-shunt salvage pathway for SAM by-products.</text>
</comment>
<dbReference type="InterPro" id="IPR027363">
    <property type="entry name" value="M1Pi_N"/>
</dbReference>
<dbReference type="OrthoDB" id="9803436at2"/>
<evidence type="ECO:0000256" key="1">
    <source>
        <dbReference type="ARBA" id="ARBA00023235"/>
    </source>
</evidence>
<dbReference type="EMBL" id="CP016268">
    <property type="protein sequence ID" value="ANO52945.1"/>
    <property type="molecule type" value="Genomic_DNA"/>
</dbReference>
<comment type="pathway">
    <text evidence="5">Amino-acid biosynthesis; L-methionine biosynthesis via salvage pathway; L-methionine from S-methyl-5-thio-alpha-D-ribose 1-phosphate: step 1/6.</text>
</comment>
<comment type="catalytic activity">
    <reaction evidence="2">
        <text>5-deoxy-alpha-D-ribose 1-phosphate = 5-deoxy-D-ribulose 1-phosphate</text>
        <dbReference type="Rhea" id="RHEA:61296"/>
        <dbReference type="ChEBI" id="CHEBI:58749"/>
        <dbReference type="ChEBI" id="CHEBI:144504"/>
    </reaction>
    <physiologicalReaction direction="left-to-right" evidence="2">
        <dbReference type="Rhea" id="RHEA:61297"/>
    </physiologicalReaction>
</comment>